<dbReference type="Proteomes" id="UP000321947">
    <property type="component" value="Unassembled WGS sequence"/>
</dbReference>
<dbReference type="EMBL" id="SSTD01015655">
    <property type="protein sequence ID" value="TYK02344.1"/>
    <property type="molecule type" value="Genomic_DNA"/>
</dbReference>
<dbReference type="AlphaFoldDB" id="A0A5A7SUR3"/>
<dbReference type="PANTHER" id="PTHR37610:SF97">
    <property type="entry name" value="RETROTRANSPOSON GAG DOMAIN-CONTAINING PROTEIN"/>
    <property type="match status" value="1"/>
</dbReference>
<proteinExistence type="predicted"/>
<evidence type="ECO:0000313" key="4">
    <source>
        <dbReference type="Proteomes" id="UP000321393"/>
    </source>
</evidence>
<evidence type="ECO:0000259" key="1">
    <source>
        <dbReference type="Pfam" id="PF14244"/>
    </source>
</evidence>
<protein>
    <submittedName>
        <fullName evidence="2 3">Transposon Ty5-1 protein YCL075W family</fullName>
    </submittedName>
</protein>
<evidence type="ECO:0000313" key="5">
    <source>
        <dbReference type="Proteomes" id="UP000321947"/>
    </source>
</evidence>
<organism evidence="2 4">
    <name type="scientific">Cucumis melo var. makuwa</name>
    <name type="common">Oriental melon</name>
    <dbReference type="NCBI Taxonomy" id="1194695"/>
    <lineage>
        <taxon>Eukaryota</taxon>
        <taxon>Viridiplantae</taxon>
        <taxon>Streptophyta</taxon>
        <taxon>Embryophyta</taxon>
        <taxon>Tracheophyta</taxon>
        <taxon>Spermatophyta</taxon>
        <taxon>Magnoliopsida</taxon>
        <taxon>eudicotyledons</taxon>
        <taxon>Gunneridae</taxon>
        <taxon>Pentapetalae</taxon>
        <taxon>rosids</taxon>
        <taxon>fabids</taxon>
        <taxon>Cucurbitales</taxon>
        <taxon>Cucurbitaceae</taxon>
        <taxon>Benincaseae</taxon>
        <taxon>Cucumis</taxon>
    </lineage>
</organism>
<dbReference type="Pfam" id="PF14244">
    <property type="entry name" value="Retrotran_gag_3"/>
    <property type="match status" value="1"/>
</dbReference>
<dbReference type="PANTHER" id="PTHR37610">
    <property type="entry name" value="CCHC-TYPE DOMAIN-CONTAINING PROTEIN"/>
    <property type="match status" value="1"/>
</dbReference>
<evidence type="ECO:0000313" key="2">
    <source>
        <dbReference type="EMBL" id="KAA0035004.1"/>
    </source>
</evidence>
<accession>A0A5A7SUR3</accession>
<dbReference type="InterPro" id="IPR029472">
    <property type="entry name" value="Copia-like_N"/>
</dbReference>
<dbReference type="EMBL" id="SSTE01020204">
    <property type="protein sequence ID" value="KAA0035004.1"/>
    <property type="molecule type" value="Genomic_DNA"/>
</dbReference>
<comment type="caution">
    <text evidence="2">The sequence shown here is derived from an EMBL/GenBank/DDBJ whole genome shotgun (WGS) entry which is preliminary data.</text>
</comment>
<dbReference type="OrthoDB" id="5544992at2759"/>
<name>A0A5A7SUR3_CUCMM</name>
<dbReference type="Proteomes" id="UP000321393">
    <property type="component" value="Unassembled WGS sequence"/>
</dbReference>
<reference evidence="4 5" key="1">
    <citation type="submission" date="2019-08" db="EMBL/GenBank/DDBJ databases">
        <title>Draft genome sequences of two oriental melons (Cucumis melo L. var makuwa).</title>
        <authorList>
            <person name="Kwon S.-Y."/>
        </authorList>
    </citation>
    <scope>NUCLEOTIDE SEQUENCE [LARGE SCALE GENOMIC DNA]</scope>
    <source>
        <strain evidence="5">cv. Chang Bougi</strain>
        <strain evidence="4">cv. SW 3</strain>
        <tissue evidence="2">Leaf</tissue>
    </source>
</reference>
<gene>
    <name evidence="3" type="ORF">E5676_scaffold155G00360</name>
    <name evidence="2" type="ORF">E6C27_scaffold57G00450</name>
</gene>
<sequence length="129" mass="14611">MMTHGANIDHDHYLRLPLNSLRHLIVLNNFSPKISEIDAQLNPYFIHHSLGPTAAIVTQPLTRAINYTSSSRAMLMAISRQNKVEFITEKIKKPSDGILLDVWICNNDIIASWILNSISKKIITSIIYT</sequence>
<feature type="domain" description="Retrotransposon Copia-like N-terminal" evidence="1">
    <location>
        <begin position="47"/>
        <end position="95"/>
    </location>
</feature>
<evidence type="ECO:0000313" key="3">
    <source>
        <dbReference type="EMBL" id="TYK02344.1"/>
    </source>
</evidence>